<sequence>MSSFKSSFLSLSVETFFGYALLDFLPHLSLFIVDLLTFPPKTFPIEARVKPVAYDKGSYGFSFGGAPLYGGRLILFREVMAFSASSSPVSVSGRRWLLQHRDR</sequence>
<evidence type="ECO:0000313" key="1">
    <source>
        <dbReference type="EMBL" id="KAF3501028.1"/>
    </source>
</evidence>
<dbReference type="AlphaFoldDB" id="A0A8S9NGN1"/>
<dbReference type="EMBL" id="QGKX02001621">
    <property type="protein sequence ID" value="KAF3501028.1"/>
    <property type="molecule type" value="Genomic_DNA"/>
</dbReference>
<name>A0A8S9NGN1_BRACR</name>
<reference evidence="1" key="1">
    <citation type="submission" date="2019-12" db="EMBL/GenBank/DDBJ databases">
        <title>Genome sequencing and annotation of Brassica cretica.</title>
        <authorList>
            <person name="Studholme D.J."/>
            <person name="Sarris P."/>
        </authorList>
    </citation>
    <scope>NUCLEOTIDE SEQUENCE</scope>
    <source>
        <strain evidence="1">PFS-109/04</strain>
        <tissue evidence="1">Leaf</tissue>
    </source>
</reference>
<organism evidence="1 2">
    <name type="scientific">Brassica cretica</name>
    <name type="common">Mustard</name>
    <dbReference type="NCBI Taxonomy" id="69181"/>
    <lineage>
        <taxon>Eukaryota</taxon>
        <taxon>Viridiplantae</taxon>
        <taxon>Streptophyta</taxon>
        <taxon>Embryophyta</taxon>
        <taxon>Tracheophyta</taxon>
        <taxon>Spermatophyta</taxon>
        <taxon>Magnoliopsida</taxon>
        <taxon>eudicotyledons</taxon>
        <taxon>Gunneridae</taxon>
        <taxon>Pentapetalae</taxon>
        <taxon>rosids</taxon>
        <taxon>malvids</taxon>
        <taxon>Brassicales</taxon>
        <taxon>Brassicaceae</taxon>
        <taxon>Brassiceae</taxon>
        <taxon>Brassica</taxon>
    </lineage>
</organism>
<accession>A0A8S9NGN1</accession>
<protein>
    <submittedName>
        <fullName evidence="1">Uncharacterized protein</fullName>
    </submittedName>
</protein>
<gene>
    <name evidence="1" type="ORF">F2Q69_00045842</name>
</gene>
<proteinExistence type="predicted"/>
<evidence type="ECO:0000313" key="2">
    <source>
        <dbReference type="Proteomes" id="UP000712600"/>
    </source>
</evidence>
<comment type="caution">
    <text evidence="1">The sequence shown here is derived from an EMBL/GenBank/DDBJ whole genome shotgun (WGS) entry which is preliminary data.</text>
</comment>
<dbReference type="Proteomes" id="UP000712600">
    <property type="component" value="Unassembled WGS sequence"/>
</dbReference>